<dbReference type="AlphaFoldDB" id="A0A2M6YRN1"/>
<dbReference type="PROSITE" id="PS51161">
    <property type="entry name" value="ATP_CONE"/>
    <property type="match status" value="1"/>
</dbReference>
<evidence type="ECO:0000313" key="5">
    <source>
        <dbReference type="EMBL" id="PIU35708.1"/>
    </source>
</evidence>
<sequence>MEKISNYLARRFNEDLARYIKGRFLERNPWFLSMRKEVKKLYKVQKKDGSLEDFDRGKITGGVMKAGGSAEDAEKVAAEVEAWLPTVAVNGIVKSTDIRTKGLESLRTVNPTVAASFEAYKKPGCCPTC</sequence>
<evidence type="ECO:0000256" key="3">
    <source>
        <dbReference type="PROSITE-ProRule" id="PRU00492"/>
    </source>
</evidence>
<keyword evidence="2 3" id="KW-0067">ATP-binding</keyword>
<evidence type="ECO:0000256" key="2">
    <source>
        <dbReference type="ARBA" id="ARBA00022840"/>
    </source>
</evidence>
<comment type="caution">
    <text evidence="5">The sequence shown here is derived from an EMBL/GenBank/DDBJ whole genome shotgun (WGS) entry which is preliminary data.</text>
</comment>
<accession>A0A2M6YRN1</accession>
<evidence type="ECO:0000259" key="4">
    <source>
        <dbReference type="PROSITE" id="PS51161"/>
    </source>
</evidence>
<feature type="domain" description="ATP-cone" evidence="4">
    <location>
        <begin position="42"/>
        <end position="128"/>
    </location>
</feature>
<gene>
    <name evidence="5" type="ORF">COT03_01145</name>
</gene>
<proteinExistence type="predicted"/>
<dbReference type="Pfam" id="PF03477">
    <property type="entry name" value="ATP-cone"/>
    <property type="match status" value="1"/>
</dbReference>
<organism evidence="5 6">
    <name type="scientific">Candidatus Shapirobacteria bacterium CG07_land_8_20_14_0_80_39_18</name>
    <dbReference type="NCBI Taxonomy" id="1974882"/>
    <lineage>
        <taxon>Bacteria</taxon>
        <taxon>Candidatus Shapironibacteriota</taxon>
    </lineage>
</organism>
<evidence type="ECO:0000313" key="6">
    <source>
        <dbReference type="Proteomes" id="UP000229502"/>
    </source>
</evidence>
<reference evidence="6" key="1">
    <citation type="submission" date="2017-09" db="EMBL/GenBank/DDBJ databases">
        <title>Depth-based differentiation of microbial function through sediment-hosted aquifers and enrichment of novel symbionts in the deep terrestrial subsurface.</title>
        <authorList>
            <person name="Probst A.J."/>
            <person name="Ladd B."/>
            <person name="Jarett J.K."/>
            <person name="Geller-Mcgrath D.E."/>
            <person name="Sieber C.M.K."/>
            <person name="Emerson J.B."/>
            <person name="Anantharaman K."/>
            <person name="Thomas B.C."/>
            <person name="Malmstrom R."/>
            <person name="Stieglmeier M."/>
            <person name="Klingl A."/>
            <person name="Woyke T."/>
            <person name="Ryan C.M."/>
            <person name="Banfield J.F."/>
        </authorList>
    </citation>
    <scope>NUCLEOTIDE SEQUENCE [LARGE SCALE GENOMIC DNA]</scope>
</reference>
<keyword evidence="1 3" id="KW-0547">Nucleotide-binding</keyword>
<protein>
    <recommendedName>
        <fullName evidence="4">ATP-cone domain-containing protein</fullName>
    </recommendedName>
</protein>
<evidence type="ECO:0000256" key="1">
    <source>
        <dbReference type="ARBA" id="ARBA00022741"/>
    </source>
</evidence>
<dbReference type="InterPro" id="IPR005144">
    <property type="entry name" value="ATP-cone_dom"/>
</dbReference>
<dbReference type="GO" id="GO:0005524">
    <property type="term" value="F:ATP binding"/>
    <property type="evidence" value="ECO:0007669"/>
    <property type="project" value="UniProtKB-UniRule"/>
</dbReference>
<dbReference type="EMBL" id="PEWZ01000057">
    <property type="protein sequence ID" value="PIU35708.1"/>
    <property type="molecule type" value="Genomic_DNA"/>
</dbReference>
<name>A0A2M6YRN1_9BACT</name>
<dbReference type="Proteomes" id="UP000229502">
    <property type="component" value="Unassembled WGS sequence"/>
</dbReference>